<dbReference type="Proteomes" id="UP000265520">
    <property type="component" value="Unassembled WGS sequence"/>
</dbReference>
<evidence type="ECO:0000313" key="1">
    <source>
        <dbReference type="EMBL" id="MCI83208.1"/>
    </source>
</evidence>
<sequence>FGLYDLVVTMISPAGMWKLEVSSCHLSAKALSDMDLDAGTQSWGGPPTQSLLV</sequence>
<proteinExistence type="predicted"/>
<feature type="non-terminal residue" evidence="1">
    <location>
        <position position="1"/>
    </location>
</feature>
<comment type="caution">
    <text evidence="1">The sequence shown here is derived from an EMBL/GenBank/DDBJ whole genome shotgun (WGS) entry which is preliminary data.</text>
</comment>
<protein>
    <submittedName>
        <fullName evidence="1">Uncharacterized protein</fullName>
    </submittedName>
</protein>
<name>A0A392V4I7_9FABA</name>
<accession>A0A392V4I7</accession>
<evidence type="ECO:0000313" key="2">
    <source>
        <dbReference type="Proteomes" id="UP000265520"/>
    </source>
</evidence>
<dbReference type="AlphaFoldDB" id="A0A392V4I7"/>
<keyword evidence="2" id="KW-1185">Reference proteome</keyword>
<organism evidence="1 2">
    <name type="scientific">Trifolium medium</name>
    <dbReference type="NCBI Taxonomy" id="97028"/>
    <lineage>
        <taxon>Eukaryota</taxon>
        <taxon>Viridiplantae</taxon>
        <taxon>Streptophyta</taxon>
        <taxon>Embryophyta</taxon>
        <taxon>Tracheophyta</taxon>
        <taxon>Spermatophyta</taxon>
        <taxon>Magnoliopsida</taxon>
        <taxon>eudicotyledons</taxon>
        <taxon>Gunneridae</taxon>
        <taxon>Pentapetalae</taxon>
        <taxon>rosids</taxon>
        <taxon>fabids</taxon>
        <taxon>Fabales</taxon>
        <taxon>Fabaceae</taxon>
        <taxon>Papilionoideae</taxon>
        <taxon>50 kb inversion clade</taxon>
        <taxon>NPAAA clade</taxon>
        <taxon>Hologalegina</taxon>
        <taxon>IRL clade</taxon>
        <taxon>Trifolieae</taxon>
        <taxon>Trifolium</taxon>
    </lineage>
</organism>
<reference evidence="1 2" key="1">
    <citation type="journal article" date="2018" name="Front. Plant Sci.">
        <title>Red Clover (Trifolium pratense) and Zigzag Clover (T. medium) - A Picture of Genomic Similarities and Differences.</title>
        <authorList>
            <person name="Dluhosova J."/>
            <person name="Istvanek J."/>
            <person name="Nedelnik J."/>
            <person name="Repkova J."/>
        </authorList>
    </citation>
    <scope>NUCLEOTIDE SEQUENCE [LARGE SCALE GENOMIC DNA]</scope>
    <source>
        <strain evidence="2">cv. 10/8</strain>
        <tissue evidence="1">Leaf</tissue>
    </source>
</reference>
<dbReference type="EMBL" id="LXQA011061569">
    <property type="protein sequence ID" value="MCI83208.1"/>
    <property type="molecule type" value="Genomic_DNA"/>
</dbReference>